<organism evidence="1 2">
    <name type="scientific">Methanolapillus millepedarum</name>
    <dbReference type="NCBI Taxonomy" id="3028296"/>
    <lineage>
        <taxon>Archaea</taxon>
        <taxon>Methanobacteriati</taxon>
        <taxon>Methanobacteriota</taxon>
        <taxon>Stenosarchaea group</taxon>
        <taxon>Methanomicrobia</taxon>
        <taxon>Methanosarcinales</taxon>
        <taxon>Methanosarcinaceae</taxon>
        <taxon>Methanolapillus</taxon>
    </lineage>
</organism>
<protein>
    <submittedName>
        <fullName evidence="1">Uncharacterized protein</fullName>
    </submittedName>
</protein>
<evidence type="ECO:0000313" key="2">
    <source>
        <dbReference type="Proteomes" id="UP001303587"/>
    </source>
</evidence>
<reference evidence="1 2" key="1">
    <citation type="submission" date="2023-07" db="EMBL/GenBank/DDBJ databases">
        <title>Closed genoem sequence of Methanosarcinaceae archaeon Ac7.</title>
        <authorList>
            <person name="Poehlein A."/>
            <person name="Protasov E."/>
            <person name="Platt K."/>
            <person name="Reeh H."/>
            <person name="Daniel R."/>
            <person name="Brune A."/>
        </authorList>
    </citation>
    <scope>NUCLEOTIDE SEQUENCE [LARGE SCALE GENOMIC DNA]</scope>
    <source>
        <strain evidence="1 2">Ac7</strain>
    </source>
</reference>
<dbReference type="EMBL" id="CP131060">
    <property type="protein sequence ID" value="WNY24805.1"/>
    <property type="molecule type" value="Genomic_DNA"/>
</dbReference>
<accession>A0AA96V2P6</accession>
<dbReference type="Proteomes" id="UP001303587">
    <property type="component" value="Chromosome"/>
</dbReference>
<sequence>MAYVSESQNNQMQATSKYEQTTSLANWEAIGQGVLTNANNFIPILQKRTTAQSINTFGFSTIVNGVDIRGVLQLVVKDTTGAVIPGQIRLYVTNAMQFGVVPVLEDRTERMAENTNQNGYRLGERSPGAKEDSYLMVSFRADVSGKTIDITKSVGMIPITSYMV</sequence>
<name>A0AA96V2P6_9EURY</name>
<proteinExistence type="predicted"/>
<dbReference type="GeneID" id="89229450"/>
<evidence type="ECO:0000313" key="1">
    <source>
        <dbReference type="EMBL" id="WNY24805.1"/>
    </source>
</evidence>
<keyword evidence="2" id="KW-1185">Reference proteome</keyword>
<gene>
    <name evidence="1" type="ORF">MsAc7_03300</name>
</gene>
<dbReference type="RefSeq" id="WP_338102871.1">
    <property type="nucleotide sequence ID" value="NZ_CP131060.1"/>
</dbReference>
<dbReference type="AlphaFoldDB" id="A0AA96V2P6"/>